<comment type="cofactor">
    <cofactor evidence="1">
        <name>pyridoxal 5'-phosphate</name>
        <dbReference type="ChEBI" id="CHEBI:597326"/>
    </cofactor>
</comment>
<dbReference type="NCBIfam" id="TIGR01979">
    <property type="entry name" value="sufS"/>
    <property type="match status" value="1"/>
</dbReference>
<dbReference type="Proteomes" id="UP000604730">
    <property type="component" value="Unassembled WGS sequence"/>
</dbReference>
<evidence type="ECO:0000256" key="3">
    <source>
        <dbReference type="ARBA" id="ARBA00012239"/>
    </source>
</evidence>
<dbReference type="Gene3D" id="3.40.640.10">
    <property type="entry name" value="Type I PLP-dependent aspartate aminotransferase-like (Major domain)"/>
    <property type="match status" value="1"/>
</dbReference>
<dbReference type="InterPro" id="IPR015422">
    <property type="entry name" value="PyrdxlP-dep_Trfase_small"/>
</dbReference>
<dbReference type="InterPro" id="IPR010970">
    <property type="entry name" value="Cys_dSase_SufS"/>
</dbReference>
<evidence type="ECO:0000256" key="6">
    <source>
        <dbReference type="ARBA" id="ARBA00050776"/>
    </source>
</evidence>
<dbReference type="EMBL" id="JAEPRJ010000001">
    <property type="protein sequence ID" value="MBK5897052.1"/>
    <property type="molecule type" value="Genomic_DNA"/>
</dbReference>
<dbReference type="PIRSF" id="PIRSF005572">
    <property type="entry name" value="NifS"/>
    <property type="match status" value="1"/>
</dbReference>
<dbReference type="CDD" id="cd06453">
    <property type="entry name" value="SufS_like"/>
    <property type="match status" value="1"/>
</dbReference>
<proteinExistence type="inferred from homology"/>
<dbReference type="InterPro" id="IPR015424">
    <property type="entry name" value="PyrdxlP-dep_Trfase"/>
</dbReference>
<evidence type="ECO:0000256" key="1">
    <source>
        <dbReference type="ARBA" id="ARBA00001933"/>
    </source>
</evidence>
<evidence type="ECO:0000256" key="5">
    <source>
        <dbReference type="ARBA" id="ARBA00022898"/>
    </source>
</evidence>
<keyword evidence="5" id="KW-0663">Pyridoxal phosphate</keyword>
<dbReference type="InterPro" id="IPR000192">
    <property type="entry name" value="Aminotrans_V_dom"/>
</dbReference>
<dbReference type="EC" id="2.8.1.7" evidence="3"/>
<sequence length="405" mass="45068">MSSDFRKDFKFFREYPDLVYFDNAATTQKPDMVLERMVRYYESENANPLRGVYDLSVKATTVYENARERTARFIGASSSSEIVFTRNATESLNLIARSYGEAFIKEGEDIVLTVMEHHSNLLPWQETARRTGANLVFLTPDETGFISDEEIAAKITPKTALVSLAHISNVLGRKNPVEKVIKAAHEVGAVVVLDGAQAVPHTRVNVRELDADFYVFSGHKMLAPMGIGVLYGKKKLLNKMPPFLTGGEMIEYVELDSATYAEVPHKFEAGTVNVGGAAGLHAAMDYLDKVGFDCIEETELRLTKRLIEAMRALPYINIAGSDKADEHHGIVTFTIDDVHPHDTASILNEAGICVRAGHHCAQPLMKFLGFNSTLRASLYFYNTEEEVDRFLDSLTKVRGWLGYGA</sequence>
<dbReference type="PANTHER" id="PTHR43586">
    <property type="entry name" value="CYSTEINE DESULFURASE"/>
    <property type="match status" value="1"/>
</dbReference>
<keyword evidence="4" id="KW-0808">Transferase</keyword>
<reference evidence="8 9" key="1">
    <citation type="submission" date="2021-01" db="EMBL/GenBank/DDBJ databases">
        <title>Isolation and description of Catonella massiliensis sp. nov., a novel Catonella species, isolated from a stable periodontitis subject.</title>
        <authorList>
            <person name="Antezack A."/>
            <person name="Boxberger M."/>
            <person name="La Scola B."/>
            <person name="Monnet-Corti V."/>
        </authorList>
    </citation>
    <scope>NUCLEOTIDE SEQUENCE [LARGE SCALE GENOMIC DNA]</scope>
    <source>
        <strain evidence="8 9">Marseille-Q4567</strain>
    </source>
</reference>
<dbReference type="RefSeq" id="WP_208428561.1">
    <property type="nucleotide sequence ID" value="NZ_JAEPRJ010000001.1"/>
</dbReference>
<feature type="domain" description="Aminotransferase class V" evidence="7">
    <location>
        <begin position="19"/>
        <end position="390"/>
    </location>
</feature>
<evidence type="ECO:0000259" key="7">
    <source>
        <dbReference type="Pfam" id="PF00266"/>
    </source>
</evidence>
<organism evidence="8 9">
    <name type="scientific">Catonella massiliensis</name>
    <dbReference type="NCBI Taxonomy" id="2799636"/>
    <lineage>
        <taxon>Bacteria</taxon>
        <taxon>Bacillati</taxon>
        <taxon>Bacillota</taxon>
        <taxon>Clostridia</taxon>
        <taxon>Lachnospirales</taxon>
        <taxon>Lachnospiraceae</taxon>
        <taxon>Catonella</taxon>
    </lineage>
</organism>
<evidence type="ECO:0000256" key="4">
    <source>
        <dbReference type="ARBA" id="ARBA00022679"/>
    </source>
</evidence>
<dbReference type="InterPro" id="IPR015421">
    <property type="entry name" value="PyrdxlP-dep_Trfase_major"/>
</dbReference>
<comment type="caution">
    <text evidence="8">The sequence shown here is derived from an EMBL/GenBank/DDBJ whole genome shotgun (WGS) entry which is preliminary data.</text>
</comment>
<evidence type="ECO:0000313" key="8">
    <source>
        <dbReference type="EMBL" id="MBK5897052.1"/>
    </source>
</evidence>
<comment type="similarity">
    <text evidence="2">Belongs to the class-V pyridoxal-phosphate-dependent aminotransferase family. Csd subfamily.</text>
</comment>
<gene>
    <name evidence="8" type="ORF">JJN12_04530</name>
</gene>
<dbReference type="Pfam" id="PF00266">
    <property type="entry name" value="Aminotran_5"/>
    <property type="match status" value="1"/>
</dbReference>
<protein>
    <recommendedName>
        <fullName evidence="3">cysteine desulfurase</fullName>
        <ecNumber evidence="3">2.8.1.7</ecNumber>
    </recommendedName>
</protein>
<dbReference type="SUPFAM" id="SSF53383">
    <property type="entry name" value="PLP-dependent transferases"/>
    <property type="match status" value="1"/>
</dbReference>
<comment type="catalytic activity">
    <reaction evidence="6">
        <text>(sulfur carrier)-H + L-cysteine = (sulfur carrier)-SH + L-alanine</text>
        <dbReference type="Rhea" id="RHEA:43892"/>
        <dbReference type="Rhea" id="RHEA-COMP:14737"/>
        <dbReference type="Rhea" id="RHEA-COMP:14739"/>
        <dbReference type="ChEBI" id="CHEBI:29917"/>
        <dbReference type="ChEBI" id="CHEBI:35235"/>
        <dbReference type="ChEBI" id="CHEBI:57972"/>
        <dbReference type="ChEBI" id="CHEBI:64428"/>
        <dbReference type="EC" id="2.8.1.7"/>
    </reaction>
</comment>
<dbReference type="InterPro" id="IPR016454">
    <property type="entry name" value="Cysteine_dSase"/>
</dbReference>
<accession>A0ABS1IYT3</accession>
<evidence type="ECO:0000313" key="9">
    <source>
        <dbReference type="Proteomes" id="UP000604730"/>
    </source>
</evidence>
<keyword evidence="9" id="KW-1185">Reference proteome</keyword>
<name>A0ABS1IYT3_9FIRM</name>
<dbReference type="PANTHER" id="PTHR43586:SF8">
    <property type="entry name" value="CYSTEINE DESULFURASE 1, CHLOROPLASTIC"/>
    <property type="match status" value="1"/>
</dbReference>
<dbReference type="Gene3D" id="3.90.1150.10">
    <property type="entry name" value="Aspartate Aminotransferase, domain 1"/>
    <property type="match status" value="1"/>
</dbReference>
<evidence type="ECO:0000256" key="2">
    <source>
        <dbReference type="ARBA" id="ARBA00010447"/>
    </source>
</evidence>